<organism evidence="2 3">
    <name type="scientific">Corchorus capsularis</name>
    <name type="common">Jute</name>
    <dbReference type="NCBI Taxonomy" id="210143"/>
    <lineage>
        <taxon>Eukaryota</taxon>
        <taxon>Viridiplantae</taxon>
        <taxon>Streptophyta</taxon>
        <taxon>Embryophyta</taxon>
        <taxon>Tracheophyta</taxon>
        <taxon>Spermatophyta</taxon>
        <taxon>Magnoliopsida</taxon>
        <taxon>eudicotyledons</taxon>
        <taxon>Gunneridae</taxon>
        <taxon>Pentapetalae</taxon>
        <taxon>rosids</taxon>
        <taxon>malvids</taxon>
        <taxon>Malvales</taxon>
        <taxon>Malvaceae</taxon>
        <taxon>Grewioideae</taxon>
        <taxon>Apeibeae</taxon>
        <taxon>Corchorus</taxon>
    </lineage>
</organism>
<proteinExistence type="predicted"/>
<feature type="region of interest" description="Disordered" evidence="1">
    <location>
        <begin position="1"/>
        <end position="24"/>
    </location>
</feature>
<evidence type="ECO:0000313" key="3">
    <source>
        <dbReference type="Proteomes" id="UP000188268"/>
    </source>
</evidence>
<dbReference type="Gramene" id="OMO92306">
    <property type="protein sequence ID" value="OMO92306"/>
    <property type="gene ID" value="CCACVL1_06882"/>
</dbReference>
<sequence length="66" mass="7756">MAVPEKSLGKNVGTDHKLHTHSIRDTLRQYQKKHRHVDLRALKKWSGYGLARSWRVFSIFIVMTPQ</sequence>
<reference evidence="2 3" key="1">
    <citation type="submission" date="2013-09" db="EMBL/GenBank/DDBJ databases">
        <title>Corchorus capsularis genome sequencing.</title>
        <authorList>
            <person name="Alam M."/>
            <person name="Haque M.S."/>
            <person name="Islam M.S."/>
            <person name="Emdad E.M."/>
            <person name="Islam M.M."/>
            <person name="Ahmed B."/>
            <person name="Halim A."/>
            <person name="Hossen Q.M.M."/>
            <person name="Hossain M.Z."/>
            <person name="Ahmed R."/>
            <person name="Khan M.M."/>
            <person name="Islam R."/>
            <person name="Rashid M.M."/>
            <person name="Khan S.A."/>
            <person name="Rahman M.S."/>
            <person name="Alam M."/>
        </authorList>
    </citation>
    <scope>NUCLEOTIDE SEQUENCE [LARGE SCALE GENOMIC DNA]</scope>
    <source>
        <strain evidence="3">cv. CVL-1</strain>
        <tissue evidence="2">Whole seedling</tissue>
    </source>
</reference>
<evidence type="ECO:0000313" key="2">
    <source>
        <dbReference type="EMBL" id="OMO92306.1"/>
    </source>
</evidence>
<name>A0A1R3JBZ5_COCAP</name>
<evidence type="ECO:0000256" key="1">
    <source>
        <dbReference type="SAM" id="MobiDB-lite"/>
    </source>
</evidence>
<protein>
    <submittedName>
        <fullName evidence="2">Uncharacterized protein</fullName>
    </submittedName>
</protein>
<dbReference type="AlphaFoldDB" id="A0A1R3JBZ5"/>
<gene>
    <name evidence="2" type="ORF">CCACVL1_06882</name>
</gene>
<feature type="compositionally biased region" description="Basic and acidic residues" evidence="1">
    <location>
        <begin position="13"/>
        <end position="24"/>
    </location>
</feature>
<accession>A0A1R3JBZ5</accession>
<dbReference type="EMBL" id="AWWV01008219">
    <property type="protein sequence ID" value="OMO92306.1"/>
    <property type="molecule type" value="Genomic_DNA"/>
</dbReference>
<dbReference type="Proteomes" id="UP000188268">
    <property type="component" value="Unassembled WGS sequence"/>
</dbReference>
<comment type="caution">
    <text evidence="2">The sequence shown here is derived from an EMBL/GenBank/DDBJ whole genome shotgun (WGS) entry which is preliminary data.</text>
</comment>
<keyword evidence="3" id="KW-1185">Reference proteome</keyword>